<keyword evidence="1" id="KW-0723">Serine/threonine-protein kinase</keyword>
<keyword evidence="5" id="KW-0547">Nucleotide-binding</keyword>
<dbReference type="AlphaFoldDB" id="A0AAN8UZ48"/>
<feature type="domain" description="Gnk2-homologous" evidence="12">
    <location>
        <begin position="1"/>
        <end position="94"/>
    </location>
</feature>
<dbReference type="CDD" id="cd14066">
    <property type="entry name" value="STKc_IRAK"/>
    <property type="match status" value="1"/>
</dbReference>
<keyword evidence="3" id="KW-0732">Signal</keyword>
<dbReference type="GO" id="GO:0005524">
    <property type="term" value="F:ATP binding"/>
    <property type="evidence" value="ECO:0007669"/>
    <property type="project" value="UniProtKB-KW"/>
</dbReference>
<dbReference type="CDD" id="cd23509">
    <property type="entry name" value="Gnk2-like"/>
    <property type="match status" value="2"/>
</dbReference>
<evidence type="ECO:0000313" key="14">
    <source>
        <dbReference type="Proteomes" id="UP001370490"/>
    </source>
</evidence>
<keyword evidence="8" id="KW-0675">Receptor</keyword>
<dbReference type="Gene3D" id="3.30.430.20">
    <property type="entry name" value="Gnk2 domain, C-X8-C-X2-C motif"/>
    <property type="match status" value="2"/>
</dbReference>
<dbReference type="Pfam" id="PF01657">
    <property type="entry name" value="Stress-antifung"/>
    <property type="match status" value="2"/>
</dbReference>
<dbReference type="Gene3D" id="3.30.200.20">
    <property type="entry name" value="Phosphorylase Kinase, domain 1"/>
    <property type="match status" value="1"/>
</dbReference>
<protein>
    <submittedName>
        <fullName evidence="13">Gnk2-homologous domain</fullName>
    </submittedName>
</protein>
<evidence type="ECO:0000256" key="7">
    <source>
        <dbReference type="ARBA" id="ARBA00022840"/>
    </source>
</evidence>
<dbReference type="FunFam" id="1.10.510.10:FF:000336">
    <property type="entry name" value="Cysteine-rich receptor-like protein kinase 2"/>
    <property type="match status" value="1"/>
</dbReference>
<evidence type="ECO:0000256" key="8">
    <source>
        <dbReference type="ARBA" id="ARBA00023170"/>
    </source>
</evidence>
<dbReference type="Proteomes" id="UP001370490">
    <property type="component" value="Unassembled WGS sequence"/>
</dbReference>
<dbReference type="PROSITE" id="PS51473">
    <property type="entry name" value="GNK2"/>
    <property type="match status" value="2"/>
</dbReference>
<evidence type="ECO:0000256" key="9">
    <source>
        <dbReference type="ARBA" id="ARBA00023180"/>
    </source>
</evidence>
<dbReference type="FunFam" id="3.30.200.20:FF:001208">
    <property type="entry name" value="Putative DUF26-domain receptor-like protein kinase family protein"/>
    <property type="match status" value="1"/>
</dbReference>
<sequence length="618" mass="69071">MFCGIDNVTDTEYANKQLVDAFRAAQWDLDTGEWSAISKSDLFYVSVQCHRDLSLDDCEECFNYGKHRVSACLPANEGRLYLDGCFLRYDINDFSQEEFHKIDKVVCSPADDLSKDLERLQFGVKVGHLMSSLTDIAIERNGFGAKSVEGDGFRVYSLAQCGAVDEQVCQHCLTSARTRILDCVPGFEGRVLSPSCFMRYSSQQFYDPKAEEYNYEHQRKVKVQFHQPQLHVQLTAIFMFFLSGCIHVFSGYNNVDRISSFIGNSALHFKYEDLEWATESFTPERKLGQGAAGTVFKGTLPDGRTVAVKRLAFNTRQWADEFFNEVNLINGIQHKNLVRLLGCSIEGPESLLVYEYVPNKSLDQLLFGKNTTQVLTWQQRLNIIVGIAEGLAFLHGCQEKIIHRDIKGSNIMLNDDLTPKIADFGLARRISGDKTHVSTGIAGTLGYLAPEYLVRGQLTDKADVYAFGVLILEIVCGKKNSVFTDKSNSLLHIVWKNYRSSKITASVDPRLDGHFPEKKASDVLQLGLLCTQASMTERPSMNDAVKMLTDDEYEIPQPKKAPFLNASLLTDDPCTGQTTSFTSSIGSSMFTAPETSSSSSFDDLEANASSQSRRNSSR</sequence>
<dbReference type="PROSITE" id="PS00108">
    <property type="entry name" value="PROTEIN_KINASE_ST"/>
    <property type="match status" value="1"/>
</dbReference>
<evidence type="ECO:0000313" key="13">
    <source>
        <dbReference type="EMBL" id="KAK6920676.1"/>
    </source>
</evidence>
<evidence type="ECO:0000256" key="2">
    <source>
        <dbReference type="ARBA" id="ARBA00022679"/>
    </source>
</evidence>
<keyword evidence="6" id="KW-0418">Kinase</keyword>
<feature type="region of interest" description="Disordered" evidence="10">
    <location>
        <begin position="584"/>
        <end position="618"/>
    </location>
</feature>
<gene>
    <name evidence="13" type="ORF">RJ641_014354</name>
</gene>
<dbReference type="PANTHER" id="PTHR47973">
    <property type="entry name" value="CYSTEINE-RICH RECEPTOR-LIKE PROTEIN KINASE 3"/>
    <property type="match status" value="1"/>
</dbReference>
<dbReference type="InterPro" id="IPR011009">
    <property type="entry name" value="Kinase-like_dom_sf"/>
</dbReference>
<dbReference type="GO" id="GO:0004674">
    <property type="term" value="F:protein serine/threonine kinase activity"/>
    <property type="evidence" value="ECO:0007669"/>
    <property type="project" value="UniProtKB-KW"/>
</dbReference>
<comment type="caution">
    <text evidence="13">The sequence shown here is derived from an EMBL/GenBank/DDBJ whole genome shotgun (WGS) entry which is preliminary data.</text>
</comment>
<proteinExistence type="predicted"/>
<organism evidence="13 14">
    <name type="scientific">Dillenia turbinata</name>
    <dbReference type="NCBI Taxonomy" id="194707"/>
    <lineage>
        <taxon>Eukaryota</taxon>
        <taxon>Viridiplantae</taxon>
        <taxon>Streptophyta</taxon>
        <taxon>Embryophyta</taxon>
        <taxon>Tracheophyta</taxon>
        <taxon>Spermatophyta</taxon>
        <taxon>Magnoliopsida</taxon>
        <taxon>eudicotyledons</taxon>
        <taxon>Gunneridae</taxon>
        <taxon>Pentapetalae</taxon>
        <taxon>Dilleniales</taxon>
        <taxon>Dilleniaceae</taxon>
        <taxon>Dillenia</taxon>
    </lineage>
</organism>
<feature type="domain" description="Protein kinase" evidence="11">
    <location>
        <begin position="281"/>
        <end position="564"/>
    </location>
</feature>
<dbReference type="SMART" id="SM00220">
    <property type="entry name" value="S_TKc"/>
    <property type="match status" value="1"/>
</dbReference>
<evidence type="ECO:0000259" key="11">
    <source>
        <dbReference type="PROSITE" id="PS50011"/>
    </source>
</evidence>
<dbReference type="EMBL" id="JBAMMX010000020">
    <property type="protein sequence ID" value="KAK6920676.1"/>
    <property type="molecule type" value="Genomic_DNA"/>
</dbReference>
<evidence type="ECO:0000256" key="5">
    <source>
        <dbReference type="ARBA" id="ARBA00022741"/>
    </source>
</evidence>
<keyword evidence="9" id="KW-0325">Glycoprotein</keyword>
<dbReference type="InterPro" id="IPR008271">
    <property type="entry name" value="Ser/Thr_kinase_AS"/>
</dbReference>
<keyword evidence="2" id="KW-0808">Transferase</keyword>
<feature type="compositionally biased region" description="Polar residues" evidence="10">
    <location>
        <begin position="584"/>
        <end position="601"/>
    </location>
</feature>
<evidence type="ECO:0000256" key="1">
    <source>
        <dbReference type="ARBA" id="ARBA00022527"/>
    </source>
</evidence>
<dbReference type="InterPro" id="IPR002902">
    <property type="entry name" value="GNK2"/>
</dbReference>
<keyword evidence="14" id="KW-1185">Reference proteome</keyword>
<keyword evidence="7" id="KW-0067">ATP-binding</keyword>
<dbReference type="InterPro" id="IPR038408">
    <property type="entry name" value="GNK2_sf"/>
</dbReference>
<dbReference type="Pfam" id="PF00069">
    <property type="entry name" value="Pkinase"/>
    <property type="match status" value="1"/>
</dbReference>
<dbReference type="InterPro" id="IPR000719">
    <property type="entry name" value="Prot_kinase_dom"/>
</dbReference>
<dbReference type="InterPro" id="IPR052059">
    <property type="entry name" value="CR_Ser/Thr_kinase"/>
</dbReference>
<feature type="domain" description="Gnk2-homologous" evidence="12">
    <location>
        <begin position="101"/>
        <end position="205"/>
    </location>
</feature>
<evidence type="ECO:0000259" key="12">
    <source>
        <dbReference type="PROSITE" id="PS51473"/>
    </source>
</evidence>
<name>A0AAN8UZ48_9MAGN</name>
<reference evidence="13 14" key="1">
    <citation type="submission" date="2023-12" db="EMBL/GenBank/DDBJ databases">
        <title>A high-quality genome assembly for Dillenia turbinata (Dilleniales).</title>
        <authorList>
            <person name="Chanderbali A."/>
        </authorList>
    </citation>
    <scope>NUCLEOTIDE SEQUENCE [LARGE SCALE GENOMIC DNA]</scope>
    <source>
        <strain evidence="13">LSX21</strain>
        <tissue evidence="13">Leaf</tissue>
    </source>
</reference>
<evidence type="ECO:0000256" key="3">
    <source>
        <dbReference type="ARBA" id="ARBA00022729"/>
    </source>
</evidence>
<evidence type="ECO:0000256" key="10">
    <source>
        <dbReference type="SAM" id="MobiDB-lite"/>
    </source>
</evidence>
<dbReference type="SUPFAM" id="SSF56112">
    <property type="entry name" value="Protein kinase-like (PK-like)"/>
    <property type="match status" value="1"/>
</dbReference>
<feature type="compositionally biased region" description="Low complexity" evidence="10">
    <location>
        <begin position="606"/>
        <end position="618"/>
    </location>
</feature>
<keyword evidence="4" id="KW-0677">Repeat</keyword>
<dbReference type="PROSITE" id="PS50011">
    <property type="entry name" value="PROTEIN_KINASE_DOM"/>
    <property type="match status" value="1"/>
</dbReference>
<evidence type="ECO:0000256" key="4">
    <source>
        <dbReference type="ARBA" id="ARBA00022737"/>
    </source>
</evidence>
<dbReference type="Gene3D" id="1.10.510.10">
    <property type="entry name" value="Transferase(Phosphotransferase) domain 1"/>
    <property type="match status" value="1"/>
</dbReference>
<evidence type="ECO:0000256" key="6">
    <source>
        <dbReference type="ARBA" id="ARBA00022777"/>
    </source>
</evidence>
<accession>A0AAN8UZ48</accession>